<dbReference type="Gene3D" id="2.60.40.10">
    <property type="entry name" value="Immunoglobulins"/>
    <property type="match status" value="1"/>
</dbReference>
<proteinExistence type="predicted"/>
<evidence type="ECO:0000256" key="5">
    <source>
        <dbReference type="SAM" id="Phobius"/>
    </source>
</evidence>
<dbReference type="InterPro" id="IPR026466">
    <property type="entry name" value="Fim_isopep_form_D2_dom"/>
</dbReference>
<evidence type="ECO:0000259" key="7">
    <source>
        <dbReference type="Pfam" id="PF00746"/>
    </source>
</evidence>
<dbReference type="Gene3D" id="2.60.40.740">
    <property type="match status" value="1"/>
</dbReference>
<feature type="signal peptide" evidence="6">
    <location>
        <begin position="1"/>
        <end position="29"/>
    </location>
</feature>
<gene>
    <name evidence="9" type="ORF">DSM100688_0825</name>
    <name evidence="10" type="ORF">GFD24_05640</name>
</gene>
<dbReference type="AlphaFoldDB" id="A0A6L4X0V3"/>
<dbReference type="Proteomes" id="UP000469943">
    <property type="component" value="Unassembled WGS sequence"/>
</dbReference>
<keyword evidence="5" id="KW-0472">Membrane</keyword>
<dbReference type="NCBIfam" id="TIGR01167">
    <property type="entry name" value="LPXTG_anchor"/>
    <property type="match status" value="1"/>
</dbReference>
<dbReference type="InterPro" id="IPR013783">
    <property type="entry name" value="Ig-like_fold"/>
</dbReference>
<name>A0A6L4X0V3_9BIFI</name>
<dbReference type="EMBL" id="WHZX01000003">
    <property type="protein sequence ID" value="NEG71701.1"/>
    <property type="molecule type" value="Genomic_DNA"/>
</dbReference>
<dbReference type="InterPro" id="IPR048052">
    <property type="entry name" value="FM1-like"/>
</dbReference>
<keyword evidence="12" id="KW-1185">Reference proteome</keyword>
<reference evidence="10 11" key="1">
    <citation type="submission" date="2019-10" db="EMBL/GenBank/DDBJ databases">
        <title>Bifidobacterium from non-human primates.</title>
        <authorList>
            <person name="Modesto M."/>
        </authorList>
    </citation>
    <scope>NUCLEOTIDE SEQUENCE [LARGE SCALE GENOMIC DNA]</scope>
    <source>
        <strain evidence="10 11">TREM</strain>
    </source>
</reference>
<keyword evidence="3 6" id="KW-0732">Signal</keyword>
<dbReference type="Pfam" id="PF00746">
    <property type="entry name" value="Gram_pos_anchor"/>
    <property type="match status" value="1"/>
</dbReference>
<keyword evidence="4" id="KW-0572">Peptidoglycan-anchor</keyword>
<evidence type="ECO:0000256" key="2">
    <source>
        <dbReference type="ARBA" id="ARBA00022525"/>
    </source>
</evidence>
<evidence type="ECO:0000313" key="11">
    <source>
        <dbReference type="Proteomes" id="UP000469943"/>
    </source>
</evidence>
<evidence type="ECO:0000256" key="3">
    <source>
        <dbReference type="ARBA" id="ARBA00022729"/>
    </source>
</evidence>
<dbReference type="OrthoDB" id="3240140at2"/>
<dbReference type="InterPro" id="IPR019931">
    <property type="entry name" value="LPXTG_anchor"/>
</dbReference>
<protein>
    <submittedName>
        <fullName evidence="10">SpaH/EbpB family LPXTG-anchored major pilin</fullName>
    </submittedName>
</protein>
<accession>A0A6L4X0V3</accession>
<dbReference type="InterPro" id="IPR041033">
    <property type="entry name" value="SpaA_PFL_dom_1"/>
</dbReference>
<feature type="chain" id="PRO_5036182248" evidence="6">
    <location>
        <begin position="30"/>
        <end position="534"/>
    </location>
</feature>
<evidence type="ECO:0000256" key="6">
    <source>
        <dbReference type="SAM" id="SignalP"/>
    </source>
</evidence>
<reference evidence="9 12" key="2">
    <citation type="submission" date="2019-10" db="EMBL/GenBank/DDBJ databases">
        <title>Characterization of the phylogenetic diversity of two novel species belonging to the genus Bifidobacterium: Bifidobacterium cebidarum sp. nov. and Bifidobacterium leontopitheci sp. nov.</title>
        <authorList>
            <person name="Lugli G.A."/>
            <person name="Duranti S."/>
            <person name="Milani C."/>
            <person name="Turroni F."/>
            <person name="Ventura M."/>
        </authorList>
    </citation>
    <scope>NUCLEOTIDE SEQUENCE [LARGE SCALE GENOMIC DNA]</scope>
    <source>
        <strain evidence="9 12">DSM 100688</strain>
    </source>
</reference>
<dbReference type="Proteomes" id="UP000482084">
    <property type="component" value="Unassembled WGS sequence"/>
</dbReference>
<evidence type="ECO:0000313" key="10">
    <source>
        <dbReference type="EMBL" id="NEG71701.1"/>
    </source>
</evidence>
<dbReference type="NCBIfam" id="NF033902">
    <property type="entry name" value="iso_D2_wall_anc"/>
    <property type="match status" value="1"/>
</dbReference>
<dbReference type="NCBIfam" id="TIGR04226">
    <property type="entry name" value="RrgB_K2N_iso_D2"/>
    <property type="match status" value="1"/>
</dbReference>
<keyword evidence="1" id="KW-0134">Cell wall</keyword>
<evidence type="ECO:0000256" key="4">
    <source>
        <dbReference type="ARBA" id="ARBA00023088"/>
    </source>
</evidence>
<keyword evidence="2" id="KW-0964">Secreted</keyword>
<evidence type="ECO:0000313" key="12">
    <source>
        <dbReference type="Proteomes" id="UP000482084"/>
    </source>
</evidence>
<evidence type="ECO:0000259" key="8">
    <source>
        <dbReference type="Pfam" id="PF17802"/>
    </source>
</evidence>
<evidence type="ECO:0000256" key="1">
    <source>
        <dbReference type="ARBA" id="ARBA00022512"/>
    </source>
</evidence>
<evidence type="ECO:0000313" key="9">
    <source>
        <dbReference type="EMBL" id="KAB8288258.1"/>
    </source>
</evidence>
<dbReference type="Pfam" id="PF17802">
    <property type="entry name" value="SpaA"/>
    <property type="match status" value="1"/>
</dbReference>
<keyword evidence="5" id="KW-1133">Transmembrane helix</keyword>
<feature type="domain" description="Gram-positive cocci surface proteins LPxTG" evidence="7">
    <location>
        <begin position="491"/>
        <end position="526"/>
    </location>
</feature>
<dbReference type="RefSeq" id="WP_152357924.1">
    <property type="nucleotide sequence ID" value="NZ_WBSM01000003.1"/>
</dbReference>
<feature type="domain" description="SpaA-like prealbumin fold" evidence="8">
    <location>
        <begin position="361"/>
        <end position="470"/>
    </location>
</feature>
<organism evidence="9 12">
    <name type="scientific">Bifidobacterium ramosum</name>
    <dbReference type="NCBI Taxonomy" id="1798158"/>
    <lineage>
        <taxon>Bacteria</taxon>
        <taxon>Bacillati</taxon>
        <taxon>Actinomycetota</taxon>
        <taxon>Actinomycetes</taxon>
        <taxon>Bifidobacteriales</taxon>
        <taxon>Bifidobacteriaceae</taxon>
        <taxon>Bifidobacterium</taxon>
    </lineage>
</organism>
<keyword evidence="5" id="KW-0812">Transmembrane</keyword>
<comment type="caution">
    <text evidence="9">The sequence shown here is derived from an EMBL/GenBank/DDBJ whole genome shotgun (WGS) entry which is preliminary data.</text>
</comment>
<dbReference type="EMBL" id="WBSM01000003">
    <property type="protein sequence ID" value="KAB8288258.1"/>
    <property type="molecule type" value="Genomic_DNA"/>
</dbReference>
<feature type="transmembrane region" description="Helical" evidence="5">
    <location>
        <begin position="501"/>
        <end position="523"/>
    </location>
</feature>
<sequence length="534" mass="55010">MKLRKLFAGVAAAATLFGGLALGATTANAAEGDPSITVNNSQTDHTYTAYKFATFSNPTTANGKTTLDVATADGWNETLKSALDTAKLTPTGNDANVYQNNWAAYVATLTPSQLRQFADALVLTGKTADKTVDGTDGSAAKLENLAEGWYIVTDTKAGARGGATAIVASTLTDATAAKIALNTPDGQKDITAVGSFNSKGEDHVTPPPTKTADKTSVNVGDTVNYTITSKVPDVAAGYDSYAVTFKDVASKGLDVTTNPGFKVTVLEGNANGTDKDLTQTTDQAAGDYTLTQTGSAADANGTTTTIVVTNAKDYAGKTIQVTYTGTVTTDAVNEVTNTATVKNNSDTESEGKTVELPTAGFNFQKVNKDNTGLNGVTFNVYKDSVADANKLVFTKEADGKYVKAAADTKGATADLTTAKVGTADGSLYVRGLADGDYVVKETTPQAGYDKNFLAEFTVTVKNGVATIKQDNLHLVTPGAADASTATVLNVKSAAQLPLTGAAGTALFTMVGLLLAAAAITVYGKSRSTKRALRA</sequence>
<dbReference type="GO" id="GO:0005975">
    <property type="term" value="P:carbohydrate metabolic process"/>
    <property type="evidence" value="ECO:0007669"/>
    <property type="project" value="UniProtKB-ARBA"/>
</dbReference>